<dbReference type="GO" id="GO:0006751">
    <property type="term" value="P:glutathione catabolic process"/>
    <property type="evidence" value="ECO:0007669"/>
    <property type="project" value="InterPro"/>
</dbReference>
<dbReference type="GO" id="GO:0036374">
    <property type="term" value="F:glutathione hydrolase activity"/>
    <property type="evidence" value="ECO:0007669"/>
    <property type="project" value="InterPro"/>
</dbReference>
<proteinExistence type="predicted"/>
<feature type="binding site" evidence="3">
    <location>
        <begin position="677"/>
        <end position="678"/>
    </location>
    <ligand>
        <name>L-glutamate</name>
        <dbReference type="ChEBI" id="CHEBI:29985"/>
    </ligand>
</feature>
<dbReference type="PRINTS" id="PR01210">
    <property type="entry name" value="GGTRANSPTASE"/>
</dbReference>
<evidence type="ECO:0000256" key="4">
    <source>
        <dbReference type="SAM" id="MobiDB-lite"/>
    </source>
</evidence>
<feature type="transmembrane region" description="Helical" evidence="5">
    <location>
        <begin position="47"/>
        <end position="71"/>
    </location>
</feature>
<comment type="caution">
    <text evidence="6">The sequence shown here is derived from an EMBL/GenBank/DDBJ whole genome shotgun (WGS) entry which is preliminary data.</text>
</comment>
<evidence type="ECO:0000256" key="5">
    <source>
        <dbReference type="SAM" id="Phobius"/>
    </source>
</evidence>
<reference evidence="6 7" key="1">
    <citation type="submission" date="2024-01" db="EMBL/GenBank/DDBJ databases">
        <title>The genome of the rayed Mediterranean limpet Patella caerulea (Linnaeus, 1758).</title>
        <authorList>
            <person name="Anh-Thu Weber A."/>
            <person name="Halstead-Nussloch G."/>
        </authorList>
    </citation>
    <scope>NUCLEOTIDE SEQUENCE [LARGE SCALE GENOMIC DNA]</scope>
    <source>
        <strain evidence="6">AATW-2023a</strain>
        <tissue evidence="6">Whole specimen</tissue>
    </source>
</reference>
<dbReference type="AlphaFoldDB" id="A0AAN8Q895"/>
<dbReference type="SUPFAM" id="SSF56235">
    <property type="entry name" value="N-terminal nucleophile aminohydrolases (Ntn hydrolases)"/>
    <property type="match status" value="1"/>
</dbReference>
<keyword evidence="1" id="KW-1199">Hemostasis impairing toxin</keyword>
<dbReference type="FunFam" id="3.60.20.40:FF:000001">
    <property type="entry name" value="Gamma-glutamyltranspeptidase 1"/>
    <property type="match status" value="1"/>
</dbReference>
<dbReference type="PANTHER" id="PTHR11686">
    <property type="entry name" value="GAMMA GLUTAMYL TRANSPEPTIDASE"/>
    <property type="match status" value="1"/>
</dbReference>
<keyword evidence="5" id="KW-0472">Membrane</keyword>
<evidence type="ECO:0000256" key="2">
    <source>
        <dbReference type="PIRSR" id="PIRSR600101-1"/>
    </source>
</evidence>
<dbReference type="InterPro" id="IPR029055">
    <property type="entry name" value="Ntn_hydrolases_N"/>
</dbReference>
<evidence type="ECO:0000256" key="1">
    <source>
        <dbReference type="ARBA" id="ARBA00084097"/>
    </source>
</evidence>
<dbReference type="EMBL" id="JAZGQO010000002">
    <property type="protein sequence ID" value="KAK6191462.1"/>
    <property type="molecule type" value="Genomic_DNA"/>
</dbReference>
<evidence type="ECO:0000313" key="6">
    <source>
        <dbReference type="EMBL" id="KAK6191462.1"/>
    </source>
</evidence>
<name>A0AAN8Q895_PATCE</name>
<gene>
    <name evidence="6" type="ORF">SNE40_003147</name>
</gene>
<evidence type="ECO:0000256" key="3">
    <source>
        <dbReference type="PIRSR" id="PIRSR600101-2"/>
    </source>
</evidence>
<feature type="binding site" evidence="3">
    <location>
        <position position="649"/>
    </location>
    <ligand>
        <name>L-glutamate</name>
        <dbReference type="ChEBI" id="CHEBI:29985"/>
    </ligand>
</feature>
<sequence length="806" mass="89388">MSDIENEVFEKENATNKSSLLSSPNAVPNGSQIPRKQKKKWSKKRSIIILITLIVMTVWLLAIGIGVGFGLPELLEQKTKPLDQNETVRSGARNGNVNTGGLTINISHENQSEINREIVSVRDRIENTTELLKFQSTTLDPVDVERTRLEKELERKLKRKNDVDRTYLEDTTEAGLNTTAESRAQVTTKAVSYTSTDPTSVKVTTQLRLNETKIVDKVTDQPALEDIYEPEINSTTVPIVDANIPPKRKKNVRLVTVGAVAADHATCSDIGRDILDGGGSAVDAAIATLLCNGIMQPHSMGIGGGCFMVIYDQHRQAVDVINGREIAPEAAALDKYTNKSPLFGPLSIAVPGEVKAYWAAHQKYGKIPWKDLFAPSIKMARDGAPLSASAARGLRFIRNRLAKNLNTTLNQSYPELCEIYCDENGDILKENSTIYRRAFAETLQGLADEGPDYLYSGEGARKLIKDIKKFNGIITMDDLKNYKLKDTRAISYQYGNITMHTLGAPSGGPVMGLILKIMEGFNFTADDLSSLDKKTAMFHKMIESFKFVYADRLKLADPLFVNLEDLMNKMVSPEYADFLRQQIDTSSTHNTTYYTNLTSGNWDSYGTTHISIIGPDGDAVAVTSTINYYFGSLLYSPSTGIILNNEMADFSFPDKTVLDQLKSQTSNYVAPGKTPLSSMCPAIFVDNNGEAVLVMGSSGGARITTVNSQVAARILWLDQSVKEAIQTLRFHHQLFPNHIIFEEKFPKDVMNLLHTQYGHKYTERTTYMAVVQGIARDLTTREIQAFSDERKHGKASFLQRNVTVVN</sequence>
<feature type="region of interest" description="Disordered" evidence="4">
    <location>
        <begin position="1"/>
        <end position="38"/>
    </location>
</feature>
<keyword evidence="5" id="KW-0812">Transmembrane</keyword>
<dbReference type="Gene3D" id="3.60.20.40">
    <property type="match status" value="1"/>
</dbReference>
<dbReference type="GO" id="GO:0005886">
    <property type="term" value="C:plasma membrane"/>
    <property type="evidence" value="ECO:0007669"/>
    <property type="project" value="TreeGrafter"/>
</dbReference>
<dbReference type="NCBIfam" id="TIGR00066">
    <property type="entry name" value="g_glut_trans"/>
    <property type="match status" value="1"/>
</dbReference>
<dbReference type="Pfam" id="PF01019">
    <property type="entry name" value="G_glu_transpept"/>
    <property type="match status" value="1"/>
</dbReference>
<dbReference type="PANTHER" id="PTHR11686:SF9">
    <property type="entry name" value="RE13973P"/>
    <property type="match status" value="1"/>
</dbReference>
<feature type="binding site" evidence="3">
    <location>
        <position position="324"/>
    </location>
    <ligand>
        <name>L-glutamate</name>
        <dbReference type="ChEBI" id="CHEBI:29985"/>
    </ligand>
</feature>
<evidence type="ECO:0008006" key="8">
    <source>
        <dbReference type="Google" id="ProtNLM"/>
    </source>
</evidence>
<organism evidence="6 7">
    <name type="scientific">Patella caerulea</name>
    <name type="common">Rayed Mediterranean limpet</name>
    <dbReference type="NCBI Taxonomy" id="87958"/>
    <lineage>
        <taxon>Eukaryota</taxon>
        <taxon>Metazoa</taxon>
        <taxon>Spiralia</taxon>
        <taxon>Lophotrochozoa</taxon>
        <taxon>Mollusca</taxon>
        <taxon>Gastropoda</taxon>
        <taxon>Patellogastropoda</taxon>
        <taxon>Patelloidea</taxon>
        <taxon>Patellidae</taxon>
        <taxon>Patella</taxon>
    </lineage>
</organism>
<evidence type="ECO:0000313" key="7">
    <source>
        <dbReference type="Proteomes" id="UP001347796"/>
    </source>
</evidence>
<keyword evidence="1" id="KW-1202">Platelet aggregation activating toxin</keyword>
<protein>
    <recommendedName>
        <fullName evidence="8">Gamma-glutamyltranspeptidase 1</fullName>
    </recommendedName>
</protein>
<dbReference type="Proteomes" id="UP001347796">
    <property type="component" value="Unassembled WGS sequence"/>
</dbReference>
<dbReference type="Gene3D" id="1.10.246.130">
    <property type="match status" value="1"/>
</dbReference>
<dbReference type="FunFam" id="1.10.246.130:FF:000001">
    <property type="entry name" value="Gamma-glutamyltransferase 5 isoform 1"/>
    <property type="match status" value="1"/>
</dbReference>
<accession>A0AAN8Q895</accession>
<keyword evidence="7" id="KW-1185">Reference proteome</keyword>
<feature type="active site" description="Nucleophile" evidence="2">
    <location>
        <position position="607"/>
    </location>
</feature>
<dbReference type="InterPro" id="IPR000101">
    <property type="entry name" value="GGT_peptidase"/>
</dbReference>
<keyword evidence="5" id="KW-1133">Transmembrane helix</keyword>
<feature type="binding site" evidence="3">
    <location>
        <position position="700"/>
    </location>
    <ligand>
        <name>L-glutamate</name>
        <dbReference type="ChEBI" id="CHEBI:29985"/>
    </ligand>
</feature>
<feature type="compositionally biased region" description="Polar residues" evidence="4">
    <location>
        <begin position="15"/>
        <end position="31"/>
    </location>
</feature>
<keyword evidence="1" id="KW-0800">Toxin</keyword>
<dbReference type="InterPro" id="IPR043137">
    <property type="entry name" value="GGT_ssub_C"/>
</dbReference>
<dbReference type="InterPro" id="IPR043138">
    <property type="entry name" value="GGT_lsub"/>
</dbReference>
<feature type="binding site" evidence="3">
    <location>
        <begin position="625"/>
        <end position="627"/>
    </location>
    <ligand>
        <name>L-glutamate</name>
        <dbReference type="ChEBI" id="CHEBI:29985"/>
    </ligand>
</feature>